<dbReference type="EMBL" id="ACIZ01000063">
    <property type="protein sequence ID" value="EEN80358.1"/>
    <property type="molecule type" value="Genomic_DNA"/>
</dbReference>
<protein>
    <submittedName>
        <fullName evidence="1">MazG nucleotide pyrophosphohydrolase domain protein</fullName>
    </submittedName>
</protein>
<dbReference type="HOGENOM" id="CLU_179240_0_0_9"/>
<dbReference type="PANTHER" id="PTHR42702:SF1">
    <property type="entry name" value="REGULATORY PROTEIN FOR BETA-LACTAMASE"/>
    <property type="match status" value="1"/>
</dbReference>
<dbReference type="Pfam" id="PF12643">
    <property type="entry name" value="MazG-like"/>
    <property type="match status" value="1"/>
</dbReference>
<dbReference type="Gene3D" id="1.10.287.1080">
    <property type="entry name" value="MazG-like"/>
    <property type="match status" value="1"/>
</dbReference>
<gene>
    <name evidence="1" type="ORF">HMPREF0539_1505</name>
</gene>
<keyword evidence="2" id="KW-1185">Reference proteome</keyword>
<accession>C2JX71</accession>
<organism evidence="1 2">
    <name type="scientific">Lacticaseibacillus rhamnosus (strain LMS2-1)</name>
    <dbReference type="NCBI Taxonomy" id="525361"/>
    <lineage>
        <taxon>Bacteria</taxon>
        <taxon>Bacillati</taxon>
        <taxon>Bacillota</taxon>
        <taxon>Bacilli</taxon>
        <taxon>Lactobacillales</taxon>
        <taxon>Lactobacillaceae</taxon>
        <taxon>Lacticaseibacillus</taxon>
    </lineage>
</organism>
<dbReference type="InterPro" id="IPR025984">
    <property type="entry name" value="DCTPP"/>
</dbReference>
<dbReference type="GO" id="GO:0009143">
    <property type="term" value="P:nucleoside triphosphate catabolic process"/>
    <property type="evidence" value="ECO:0007669"/>
    <property type="project" value="InterPro"/>
</dbReference>
<comment type="caution">
    <text evidence="1">The sequence shown here is derived from an EMBL/GenBank/DDBJ whole genome shotgun (WGS) entry which is preliminary data.</text>
</comment>
<evidence type="ECO:0000313" key="2">
    <source>
        <dbReference type="Proteomes" id="UP000004525"/>
    </source>
</evidence>
<dbReference type="SUPFAM" id="SSF101386">
    <property type="entry name" value="all-alpha NTP pyrophosphatases"/>
    <property type="match status" value="1"/>
</dbReference>
<dbReference type="GO" id="GO:0047429">
    <property type="term" value="F:nucleoside triphosphate diphosphatase activity"/>
    <property type="evidence" value="ECO:0007669"/>
    <property type="project" value="InterPro"/>
</dbReference>
<dbReference type="AlphaFoldDB" id="C2JX71"/>
<dbReference type="PANTHER" id="PTHR42702">
    <property type="entry name" value="NUCLEOTIDE PYROPHOSPHOHYDROLASE"/>
    <property type="match status" value="1"/>
</dbReference>
<sequence length="105" mass="11840">MFMSESSAQISRPLQEHIIANKVKHGWNTTDTNFEMLLAYHEMAELTTALLKHDQANIAEELADVTIYLLGIAEIKGIDLAQAVNDKVTINDHRVYDAQGHKHLE</sequence>
<dbReference type="CDD" id="cd11535">
    <property type="entry name" value="NTP-PPase_SsMazG"/>
    <property type="match status" value="1"/>
</dbReference>
<evidence type="ECO:0000313" key="1">
    <source>
        <dbReference type="EMBL" id="EEN80358.1"/>
    </source>
</evidence>
<name>C2JX71_LACRM</name>
<proteinExistence type="predicted"/>
<dbReference type="Proteomes" id="UP000004525">
    <property type="component" value="Unassembled WGS sequence"/>
</dbReference>
<reference evidence="1" key="1">
    <citation type="submission" date="2009-01" db="EMBL/GenBank/DDBJ databases">
        <authorList>
            <person name="Qin X."/>
            <person name="Bachman B."/>
            <person name="Battles P."/>
            <person name="Bell A."/>
            <person name="Bess C."/>
            <person name="Bickham C."/>
            <person name="Chaboub L."/>
            <person name="Chen D."/>
            <person name="Coyle M."/>
            <person name="Deiros D.R."/>
            <person name="Dinh H."/>
            <person name="Forbes L."/>
            <person name="Fowler G."/>
            <person name="Francisco L."/>
            <person name="Fu Q."/>
            <person name="Gubbala S."/>
            <person name="Hale W."/>
            <person name="Han Y."/>
            <person name="Hemphill L."/>
            <person name="Highlander S.K."/>
            <person name="Hirani K."/>
            <person name="Hogues M."/>
            <person name="Jackson L."/>
            <person name="Jakkamsetti A."/>
            <person name="Javaid M."/>
            <person name="Jiang H."/>
            <person name="Korchina V."/>
            <person name="Kovar C."/>
            <person name="Lara F."/>
            <person name="Lee S."/>
            <person name="Mata R."/>
            <person name="Mathew T."/>
            <person name="Moen C."/>
            <person name="Morales K."/>
            <person name="Munidasa M."/>
            <person name="Nazareth L."/>
            <person name="Ngo R."/>
            <person name="Nguyen L."/>
            <person name="Okwuonu G."/>
            <person name="Ongeri F."/>
            <person name="Patil S."/>
            <person name="Petrosino J."/>
            <person name="Pham C."/>
            <person name="Pham P."/>
            <person name="Pu L.-L."/>
            <person name="Puazo M."/>
            <person name="Raj R."/>
            <person name="Reid J."/>
            <person name="Rouhana J."/>
            <person name="Saada N."/>
            <person name="Shang Y."/>
            <person name="Simmons D."/>
            <person name="Thornton R."/>
            <person name="Warren J."/>
            <person name="Weissenberger G."/>
            <person name="Zhang J."/>
            <person name="Zhang L."/>
            <person name="Zhou C."/>
            <person name="Zhu D."/>
            <person name="Muzny D."/>
            <person name="Worley K."/>
            <person name="Gibbs R."/>
        </authorList>
    </citation>
    <scope>NUCLEOTIDE SEQUENCE [LARGE SCALE GENOMIC DNA]</scope>
    <source>
        <strain evidence="1">LMS2-1</strain>
    </source>
</reference>